<accession>E4X1X8</accession>
<dbReference type="AlphaFoldDB" id="E4X1X8"/>
<dbReference type="GO" id="GO:0000166">
    <property type="term" value="F:nucleotide binding"/>
    <property type="evidence" value="ECO:0007669"/>
    <property type="project" value="UniProtKB-KW"/>
</dbReference>
<keyword evidence="1" id="KW-0812">Transmembrane</keyword>
<dbReference type="EMBL" id="FN653021">
    <property type="protein sequence ID" value="CBY23445.1"/>
    <property type="molecule type" value="Genomic_DNA"/>
</dbReference>
<dbReference type="PANTHER" id="PTHR20884:SF8">
    <property type="entry name" value="GDP-D-GLUCOSE PHOSPHORYLASE 1"/>
    <property type="match status" value="1"/>
</dbReference>
<dbReference type="PANTHER" id="PTHR20884">
    <property type="entry name" value="GDP-D-GLUCOSE PHOSPHORYLASE 1"/>
    <property type="match status" value="1"/>
</dbReference>
<evidence type="ECO:0000313" key="4">
    <source>
        <dbReference type="Proteomes" id="UP000001307"/>
    </source>
</evidence>
<keyword evidence="1" id="KW-1133">Transmembrane helix</keyword>
<keyword evidence="4" id="KW-1185">Reference proteome</keyword>
<evidence type="ECO:0000256" key="1">
    <source>
        <dbReference type="SAM" id="Phobius"/>
    </source>
</evidence>
<dbReference type="GO" id="GO:0006006">
    <property type="term" value="P:glucose metabolic process"/>
    <property type="evidence" value="ECO:0007669"/>
    <property type="project" value="TreeGrafter"/>
</dbReference>
<dbReference type="Pfam" id="PF26217">
    <property type="entry name" value="GDPGP1_N"/>
    <property type="match status" value="1"/>
</dbReference>
<evidence type="ECO:0000259" key="2">
    <source>
        <dbReference type="Pfam" id="PF26217"/>
    </source>
</evidence>
<dbReference type="Proteomes" id="UP000001307">
    <property type="component" value="Unassembled WGS sequence"/>
</dbReference>
<gene>
    <name evidence="3" type="ORF">GSOID_T00015884001</name>
</gene>
<feature type="domain" description="GDPGP1-like N-terminal" evidence="2">
    <location>
        <begin position="36"/>
        <end position="191"/>
    </location>
</feature>
<dbReference type="InterPro" id="IPR026506">
    <property type="entry name" value="GDPGP"/>
</dbReference>
<protein>
    <recommendedName>
        <fullName evidence="2">GDPGP1-like N-terminal domain-containing protein</fullName>
    </recommendedName>
</protein>
<dbReference type="GO" id="GO:0005737">
    <property type="term" value="C:cytoplasm"/>
    <property type="evidence" value="ECO:0007669"/>
    <property type="project" value="UniProtKB-SubCell"/>
</dbReference>
<dbReference type="GO" id="GO:0016787">
    <property type="term" value="F:hydrolase activity"/>
    <property type="evidence" value="ECO:0007669"/>
    <property type="project" value="UniProtKB-KW"/>
</dbReference>
<feature type="transmembrane region" description="Helical" evidence="1">
    <location>
        <begin position="361"/>
        <end position="378"/>
    </location>
</feature>
<name>E4X1X8_OIKDI</name>
<dbReference type="GO" id="GO:0080048">
    <property type="term" value="F:GDP-D-glucose phosphorylase activity"/>
    <property type="evidence" value="ECO:0007669"/>
    <property type="project" value="UniProtKB-EC"/>
</dbReference>
<dbReference type="GO" id="GO:0005085">
    <property type="term" value="F:guanyl-nucleotide exchange factor activity"/>
    <property type="evidence" value="ECO:0007669"/>
    <property type="project" value="UniProtKB-KW"/>
</dbReference>
<reference evidence="3 4" key="1">
    <citation type="journal article" date="2010" name="Science">
        <title>Plasticity of animal genome architecture unmasked by rapid evolution of a pelagic tunicate.</title>
        <authorList>
            <person name="Denoeud F."/>
            <person name="Henriet S."/>
            <person name="Mungpakdee S."/>
            <person name="Aury J.M."/>
            <person name="Da Silva C."/>
            <person name="Brinkmann H."/>
            <person name="Mikhaleva J."/>
            <person name="Olsen L.C."/>
            <person name="Jubin C."/>
            <person name="Canestro C."/>
            <person name="Bouquet J.M."/>
            <person name="Danks G."/>
            <person name="Poulain J."/>
            <person name="Campsteijn C."/>
            <person name="Adamski M."/>
            <person name="Cross I."/>
            <person name="Yadetie F."/>
            <person name="Muffato M."/>
            <person name="Louis A."/>
            <person name="Butcher S."/>
            <person name="Tsagkogeorga G."/>
            <person name="Konrad A."/>
            <person name="Singh S."/>
            <person name="Jensen M.F."/>
            <person name="Cong E.H."/>
            <person name="Eikeseth-Otteraa H."/>
            <person name="Noel B."/>
            <person name="Anthouard V."/>
            <person name="Porcel B.M."/>
            <person name="Kachouri-Lafond R."/>
            <person name="Nishino A."/>
            <person name="Ugolini M."/>
            <person name="Chourrout P."/>
            <person name="Nishida H."/>
            <person name="Aasland R."/>
            <person name="Huzurbazar S."/>
            <person name="Westhof E."/>
            <person name="Delsuc F."/>
            <person name="Lehrach H."/>
            <person name="Reinhardt R."/>
            <person name="Weissenbach J."/>
            <person name="Roy S.W."/>
            <person name="Artiguenave F."/>
            <person name="Postlethwait J.H."/>
            <person name="Manak J.R."/>
            <person name="Thompson E.M."/>
            <person name="Jaillon O."/>
            <person name="Du Pasquier L."/>
            <person name="Boudinot P."/>
            <person name="Liberles D.A."/>
            <person name="Volff J.N."/>
            <person name="Philippe H."/>
            <person name="Lenhard B."/>
            <person name="Roest Crollius H."/>
            <person name="Wincker P."/>
            <person name="Chourrout D."/>
        </authorList>
    </citation>
    <scope>NUCLEOTIDE SEQUENCE [LARGE SCALE GENOMIC DNA]</scope>
</reference>
<feature type="transmembrane region" description="Helical" evidence="1">
    <location>
        <begin position="335"/>
        <end position="354"/>
    </location>
</feature>
<dbReference type="OrthoDB" id="417175at2759"/>
<organism evidence="3 4">
    <name type="scientific">Oikopleura dioica</name>
    <name type="common">Tunicate</name>
    <dbReference type="NCBI Taxonomy" id="34765"/>
    <lineage>
        <taxon>Eukaryota</taxon>
        <taxon>Metazoa</taxon>
        <taxon>Chordata</taxon>
        <taxon>Tunicata</taxon>
        <taxon>Appendicularia</taxon>
        <taxon>Copelata</taxon>
        <taxon>Oikopleuridae</taxon>
        <taxon>Oikopleura</taxon>
    </lineage>
</organism>
<proteinExistence type="predicted"/>
<keyword evidence="1" id="KW-0472">Membrane</keyword>
<dbReference type="InParanoid" id="E4X1X8"/>
<evidence type="ECO:0000313" key="3">
    <source>
        <dbReference type="EMBL" id="CBY23445.1"/>
    </source>
</evidence>
<feature type="transmembrane region" description="Helical" evidence="1">
    <location>
        <begin position="404"/>
        <end position="426"/>
    </location>
</feature>
<dbReference type="InterPro" id="IPR058866">
    <property type="entry name" value="GDPGP1_N"/>
</dbReference>
<sequence length="499" mass="58037">MSQEKLSLEKFVIDYTDRRVKLVAGMRRRYNQYDGKLDEILKRKWREAIEASAFLHPVDGQVRHFEGKRGWVGVFSPVRASKKRSTPNFKTVIQKFQEEKFNFSKVKNAERLFEIEHKGKRYEMIVNNSPYSFGHSLLVPEPNAGLPQLLTKDAMETAIETMFQSNCVGFRMMFNSICGCGSVNHLHFQCYYNDYRIPAEDIECDPITSCVSKSNSGRQIEEKLYVIKQTFPVRGFIVEATDRNLEKVAEFVATLTNNWAKANMAHNVALIRGKHLHHEIDNDEFVLRVYIWPRRPTLGERAPLRLVLGLAWWTKWFGTSRYKDMRKSSISPRAVLWQQEFLPCIFLIVEILWFDTRMSCISAYHSTITLMVVLVQIMRNCLKENGGTDNPQIVAWVKENPGAAYIQIILHIVMLPACVFLIAGFCNLKIWAFKKIPVIKERVQIRQNCIEIFRKRHALNKFLPKEQLKQRKTNARESYATIGRQTTLRKTRTTEMGNA</sequence>